<evidence type="ECO:0000256" key="7">
    <source>
        <dbReference type="ARBA" id="ARBA00023186"/>
    </source>
</evidence>
<dbReference type="InterPro" id="IPR020568">
    <property type="entry name" value="Ribosomal_Su5_D2-typ_SF"/>
</dbReference>
<dbReference type="Proteomes" id="UP000011686">
    <property type="component" value="Chromosome"/>
</dbReference>
<name>M1LTF4_9PROT</name>
<evidence type="ECO:0000313" key="14">
    <source>
        <dbReference type="Proteomes" id="UP000011686"/>
    </source>
</evidence>
<dbReference type="eggNOG" id="COG0326">
    <property type="taxonomic scope" value="Bacteria"/>
</dbReference>
<keyword evidence="14" id="KW-1185">Reference proteome</keyword>
<dbReference type="PATRIC" id="fig|1208918.3.peg.77"/>
<dbReference type="SUPFAM" id="SSF55874">
    <property type="entry name" value="ATPase domain of HSP90 chaperone/DNA topoisomerase II/histidine kinase"/>
    <property type="match status" value="1"/>
</dbReference>
<evidence type="ECO:0000256" key="9">
    <source>
        <dbReference type="ARBA" id="ARBA00070675"/>
    </source>
</evidence>
<dbReference type="Pfam" id="PF00183">
    <property type="entry name" value="HSP90"/>
    <property type="match status" value="1"/>
</dbReference>
<dbReference type="InterPro" id="IPR036890">
    <property type="entry name" value="HATPase_C_sf"/>
</dbReference>
<evidence type="ECO:0000313" key="13">
    <source>
        <dbReference type="EMBL" id="AGF47381.1"/>
    </source>
</evidence>
<dbReference type="KEGG" id="kct:CDEE_0300"/>
<dbReference type="HAMAP" id="MF_00505">
    <property type="entry name" value="HSP90"/>
    <property type="match status" value="1"/>
</dbReference>
<comment type="similarity">
    <text evidence="2 10">Belongs to the heat shock protein 90 family.</text>
</comment>
<reference evidence="13 14" key="1">
    <citation type="journal article" date="2013" name="Genome Biol. Evol.">
        <title>Genome evolution and phylogenomic analysis of candidatus kinetoplastibacterium, the betaproteobacterial endosymbionts of strigomonas and angomonas.</title>
        <authorList>
            <person name="Alves J.M."/>
            <person name="Serrano M.G."/>
            <person name="Maia da Silva F."/>
            <person name="Voegtly L.J."/>
            <person name="Matveyev A.V."/>
            <person name="Teixeira M.M."/>
            <person name="Camargo E.P."/>
            <person name="Buck G.A."/>
        </authorList>
    </citation>
    <scope>NUCLEOTIDE SEQUENCE [LARGE SCALE GENOMIC DNA]</scope>
    <source>
        <strain evidence="13 14">TCC036E</strain>
    </source>
</reference>
<dbReference type="FunFam" id="3.30.230.80:FF:000002">
    <property type="entry name" value="Molecular chaperone HtpG"/>
    <property type="match status" value="1"/>
</dbReference>
<dbReference type="SUPFAM" id="SSF54211">
    <property type="entry name" value="Ribosomal protein S5 domain 2-like"/>
    <property type="match status" value="1"/>
</dbReference>
<dbReference type="InterPro" id="IPR020575">
    <property type="entry name" value="Hsp90_N"/>
</dbReference>
<evidence type="ECO:0000256" key="8">
    <source>
        <dbReference type="ARBA" id="ARBA00058590"/>
    </source>
</evidence>
<sequence>MSQNSQSEKMSFQAEVKQLLHLMIHSLYSNKEIFLRELVSNASDACDKLRFESLDNPDLLSKDSKFSIIVSYDKDKHTITISDNGIGMSREEVINNLGTIAKSGTKDFFKSLSGDKQKDAQLIGQFGVGFYSSFIIADKVKVTTLKAGLSKEFSVSWESDGLGEFIVSESNRETHGTDIELHIKEDSFDLLNGWRLREILHKYSDHISLPIYMFKEEWDDEKKTQIQTNDLEIVNKSNALWARPKSDIIESEYKEFYKVLFHDFEDPLFWTHNKIEGRSEYTQLFFIPKHAPLDIWDRDSSHGIKLYIKRVFIMDDSEQLLPRYLRFVRGIIDTSDLELNVSREILQESKDIFSIKEASIKRILGLLDDAAKNKAEDYNIFWNEFGQILKEGIGEDFANQEKIAKLLRFVSTYGEDDSQYTSLSEYVSRMDSKQEGIYYITADSLMAAKNSPHLEIFRKNNIEVLLLPDRIDEWMISHLRDFNGKPLISIAKEGFDVSKISGEVDIKNPAEISESSKSIITKIENLLKDRVKSVKVSSRLIDSPACILVEKNELSPHMVRILKAAGQNPPDSKLILEVNPDHDFFKKLSDLDDADFEQWSNLLLDQAILTSGGNLNDPVAFVRCLNSILLKT</sequence>
<dbReference type="InterPro" id="IPR037196">
    <property type="entry name" value="HSP90_C"/>
</dbReference>
<dbReference type="GO" id="GO:0016887">
    <property type="term" value="F:ATP hydrolysis activity"/>
    <property type="evidence" value="ECO:0007669"/>
    <property type="project" value="InterPro"/>
</dbReference>
<dbReference type="InterPro" id="IPR019805">
    <property type="entry name" value="Heat_shock_protein_90_CS"/>
</dbReference>
<keyword evidence="6 10" id="KW-0346">Stress response</keyword>
<evidence type="ECO:0000256" key="4">
    <source>
        <dbReference type="ARBA" id="ARBA00022741"/>
    </source>
</evidence>
<feature type="binding site" evidence="11">
    <location>
        <position position="177"/>
    </location>
    <ligand>
        <name>ATP</name>
        <dbReference type="ChEBI" id="CHEBI:30616"/>
    </ligand>
</feature>
<dbReference type="SUPFAM" id="SSF110942">
    <property type="entry name" value="HSP90 C-terminal domain"/>
    <property type="match status" value="1"/>
</dbReference>
<dbReference type="GO" id="GO:0051082">
    <property type="term" value="F:unfolded protein binding"/>
    <property type="evidence" value="ECO:0007669"/>
    <property type="project" value="UniProtKB-UniRule"/>
</dbReference>
<organism evidence="13 14">
    <name type="scientific">Candidatus Kinetoplastidibacterium crithidiae TCC036E</name>
    <dbReference type="NCBI Taxonomy" id="1208918"/>
    <lineage>
        <taxon>Bacteria</taxon>
        <taxon>Pseudomonadati</taxon>
        <taxon>Pseudomonadota</taxon>
        <taxon>Betaproteobacteria</taxon>
        <taxon>Candidatus Kinetoplastidibacterium</taxon>
    </lineage>
</organism>
<dbReference type="Gene3D" id="1.20.120.790">
    <property type="entry name" value="Heat shock protein 90, C-terminal domain"/>
    <property type="match status" value="1"/>
</dbReference>
<dbReference type="GO" id="GO:0140662">
    <property type="term" value="F:ATP-dependent protein folding chaperone"/>
    <property type="evidence" value="ECO:0007669"/>
    <property type="project" value="InterPro"/>
</dbReference>
<dbReference type="EMBL" id="CP003804">
    <property type="protein sequence ID" value="AGF47381.1"/>
    <property type="molecule type" value="Genomic_DNA"/>
</dbReference>
<feature type="binding site" evidence="11">
    <location>
        <begin position="125"/>
        <end position="130"/>
    </location>
    <ligand>
        <name>ATP</name>
        <dbReference type="ChEBI" id="CHEBI:30616"/>
    </ligand>
</feature>
<accession>M1LTF4</accession>
<dbReference type="GO" id="GO:0005737">
    <property type="term" value="C:cytoplasm"/>
    <property type="evidence" value="ECO:0007669"/>
    <property type="project" value="UniProtKB-SubCell"/>
</dbReference>
<evidence type="ECO:0000256" key="5">
    <source>
        <dbReference type="ARBA" id="ARBA00022840"/>
    </source>
</evidence>
<gene>
    <name evidence="10" type="primary">htpG</name>
    <name evidence="13" type="ORF">CDEE_0300</name>
</gene>
<dbReference type="CDD" id="cd16927">
    <property type="entry name" value="HATPase_Hsp90-like"/>
    <property type="match status" value="1"/>
</dbReference>
<dbReference type="InterPro" id="IPR003594">
    <property type="entry name" value="HATPase_dom"/>
</dbReference>
<evidence type="ECO:0000256" key="1">
    <source>
        <dbReference type="ARBA" id="ARBA00004496"/>
    </source>
</evidence>
<dbReference type="STRING" id="1208918.CDEE_0300"/>
<evidence type="ECO:0000256" key="2">
    <source>
        <dbReference type="ARBA" id="ARBA00008239"/>
    </source>
</evidence>
<feature type="domain" description="Histidine kinase/HSP90-like ATPase" evidence="12">
    <location>
        <begin position="30"/>
        <end position="187"/>
    </location>
</feature>
<dbReference type="PROSITE" id="PS00298">
    <property type="entry name" value="HSP90"/>
    <property type="match status" value="1"/>
</dbReference>
<evidence type="ECO:0000259" key="12">
    <source>
        <dbReference type="SMART" id="SM00387"/>
    </source>
</evidence>
<feature type="binding site" evidence="11">
    <location>
        <position position="88"/>
    </location>
    <ligand>
        <name>ATP</name>
        <dbReference type="ChEBI" id="CHEBI:30616"/>
    </ligand>
</feature>
<keyword evidence="5 10" id="KW-0067">ATP-binding</keyword>
<feature type="region of interest" description="A; substrate-binding" evidence="10">
    <location>
        <begin position="1"/>
        <end position="343"/>
    </location>
</feature>
<dbReference type="RefSeq" id="WP_015238923.1">
    <property type="nucleotide sequence ID" value="NC_020283.1"/>
</dbReference>
<keyword evidence="3 10" id="KW-0963">Cytoplasm</keyword>
<feature type="binding site" evidence="11">
    <location>
        <begin position="103"/>
        <end position="104"/>
    </location>
    <ligand>
        <name>ATP</name>
        <dbReference type="ChEBI" id="CHEBI:30616"/>
    </ligand>
</feature>
<dbReference type="HOGENOM" id="CLU_006684_3_0_4"/>
<dbReference type="Gene3D" id="3.40.50.11260">
    <property type="match status" value="1"/>
</dbReference>
<comment type="subcellular location">
    <subcellularLocation>
        <location evidence="1 10">Cytoplasm</location>
    </subcellularLocation>
</comment>
<evidence type="ECO:0000256" key="3">
    <source>
        <dbReference type="ARBA" id="ARBA00022490"/>
    </source>
</evidence>
<comment type="function">
    <text evidence="8 10">Molecular chaperone. Has ATPase activity.</text>
</comment>
<feature type="binding site" evidence="11">
    <location>
        <position position="96"/>
    </location>
    <ligand>
        <name>ATP</name>
        <dbReference type="ChEBI" id="CHEBI:30616"/>
    </ligand>
</feature>
<feature type="binding site" evidence="11">
    <location>
        <position position="37"/>
    </location>
    <ligand>
        <name>ATP</name>
        <dbReference type="ChEBI" id="CHEBI:30616"/>
    </ligand>
</feature>
<dbReference type="Gene3D" id="3.30.230.80">
    <property type="match status" value="1"/>
</dbReference>
<feature type="binding site" evidence="11">
    <location>
        <position position="102"/>
    </location>
    <ligand>
        <name>ATP</name>
        <dbReference type="ChEBI" id="CHEBI:30616"/>
    </ligand>
</feature>
<dbReference type="AlphaFoldDB" id="M1LTF4"/>
<feature type="binding site" evidence="11">
    <location>
        <position position="343"/>
    </location>
    <ligand>
        <name>ATP</name>
        <dbReference type="ChEBI" id="CHEBI:30616"/>
    </ligand>
</feature>
<dbReference type="GO" id="GO:0005524">
    <property type="term" value="F:ATP binding"/>
    <property type="evidence" value="ECO:0007669"/>
    <property type="project" value="UniProtKB-UniRule"/>
</dbReference>
<feature type="region of interest" description="C" evidence="10">
    <location>
        <begin position="561"/>
        <end position="632"/>
    </location>
</feature>
<dbReference type="InterPro" id="IPR001404">
    <property type="entry name" value="Hsp90_fam"/>
</dbReference>
<comment type="subunit">
    <text evidence="10">Homodimer.</text>
</comment>
<dbReference type="PIRSF" id="PIRSF002583">
    <property type="entry name" value="Hsp90"/>
    <property type="match status" value="1"/>
</dbReference>
<evidence type="ECO:0000256" key="10">
    <source>
        <dbReference type="HAMAP-Rule" id="MF_00505"/>
    </source>
</evidence>
<feature type="binding site" evidence="11">
    <location>
        <position position="41"/>
    </location>
    <ligand>
        <name>ATP</name>
        <dbReference type="ChEBI" id="CHEBI:30616"/>
    </ligand>
</feature>
<feature type="binding site" evidence="11">
    <location>
        <position position="83"/>
    </location>
    <ligand>
        <name>ATP</name>
        <dbReference type="ChEBI" id="CHEBI:30616"/>
    </ligand>
</feature>
<dbReference type="NCBIfam" id="NF003555">
    <property type="entry name" value="PRK05218.1"/>
    <property type="match status" value="1"/>
</dbReference>
<evidence type="ECO:0000256" key="6">
    <source>
        <dbReference type="ARBA" id="ARBA00023016"/>
    </source>
</evidence>
<keyword evidence="4 10" id="KW-0547">Nucleotide-binding</keyword>
<comment type="caution">
    <text evidence="10">Lacks conserved residue(s) required for the propagation of feature annotation.</text>
</comment>
<evidence type="ECO:0000256" key="11">
    <source>
        <dbReference type="PIRSR" id="PIRSR002583-1"/>
    </source>
</evidence>
<dbReference type="Pfam" id="PF13589">
    <property type="entry name" value="HATPase_c_3"/>
    <property type="match status" value="1"/>
</dbReference>
<protein>
    <recommendedName>
        <fullName evidence="9 10">Chaperone protein HtpG</fullName>
    </recommendedName>
    <alternativeName>
        <fullName evidence="10">Heat shock protein HtpG</fullName>
    </alternativeName>
    <alternativeName>
        <fullName evidence="10">High temperature protein G</fullName>
    </alternativeName>
</protein>
<dbReference type="Gene3D" id="3.30.565.10">
    <property type="entry name" value="Histidine kinase-like ATPase, C-terminal domain"/>
    <property type="match status" value="1"/>
</dbReference>
<dbReference type="FunFam" id="3.30.565.10:FF:000009">
    <property type="entry name" value="Molecular chaperone HtpG"/>
    <property type="match status" value="1"/>
</dbReference>
<dbReference type="PANTHER" id="PTHR11528">
    <property type="entry name" value="HEAT SHOCK PROTEIN 90 FAMILY MEMBER"/>
    <property type="match status" value="1"/>
</dbReference>
<proteinExistence type="inferred from homology"/>
<dbReference type="SMART" id="SM00387">
    <property type="entry name" value="HATPase_c"/>
    <property type="match status" value="1"/>
</dbReference>
<dbReference type="PRINTS" id="PR00775">
    <property type="entry name" value="HEATSHOCK90"/>
</dbReference>
<keyword evidence="7 10" id="KW-0143">Chaperone</keyword>